<dbReference type="RefSeq" id="WP_101334725.1">
    <property type="nucleotide sequence ID" value="NZ_PJNI01000009.1"/>
</dbReference>
<comment type="caution">
    <text evidence="3">The sequence shown here is derived from an EMBL/GenBank/DDBJ whole genome shotgun (WGS) entry which is preliminary data.</text>
</comment>
<dbReference type="EMBL" id="PJNI01000009">
    <property type="protein sequence ID" value="PKR80555.1"/>
    <property type="molecule type" value="Genomic_DNA"/>
</dbReference>
<dbReference type="InterPro" id="IPR005532">
    <property type="entry name" value="SUMF_dom"/>
</dbReference>
<dbReference type="Proteomes" id="UP000236654">
    <property type="component" value="Unassembled WGS sequence"/>
</dbReference>
<protein>
    <submittedName>
        <fullName evidence="3">Gliding motility-associated lipoprotein</fullName>
    </submittedName>
</protein>
<dbReference type="GO" id="GO:0120147">
    <property type="term" value="F:formylglycine-generating oxidase activity"/>
    <property type="evidence" value="ECO:0007669"/>
    <property type="project" value="TreeGrafter"/>
</dbReference>
<dbReference type="PANTHER" id="PTHR23150:SF19">
    <property type="entry name" value="FORMYLGLYCINE-GENERATING ENZYME"/>
    <property type="match status" value="1"/>
</dbReference>
<evidence type="ECO:0000256" key="1">
    <source>
        <dbReference type="SAM" id="MobiDB-lite"/>
    </source>
</evidence>
<sequence length="514" mass="60466">MKKLLIIGLIGLILGSCSTRSGHLTGVLGRQVYYPEIPLGMVYIPSGSYIMGQNDQDVPFMHQSVAKTVSVQAFYMDQTEITNNEYRQFVNWVRDSIARTTIYTTVEEDETADRFLNYREEYYDEGIVEWVEYESSDRFENIEKFPLNWDRSFSYDDPELVPLLTDMYYPSSQRFYKRKEFDTRKLNFKYYWIDIVEAARRGKIHIKQDGYDNTGSKLDNDHRTLRTPKHPFTKEEQGQDKDMGRVNKLGQNNAIRGHENRQRFVIEETINVYPDTLCWVRDFTYSFNDPMTNMYFWHPAYDNYPVVGVTWVQAKAFNVWRTQLLNSWLQSMGEIYVNDFRLPTEAEWERASRGDLDLSQYPWGGPYIRNSSGCFLGNFKPMRGRYFEDGGFHTVKAFSYNPNGWGLYCMAGNVSEWCETAYDESMYEMSHDLNPEYRYNAMDWDPPSMKRKVIRGGSWKDIGYYLQNSTRTYEYRDTAKSYIGFRSVATHLGRGGRDFSSEGGEELDQDLQLR</sequence>
<organism evidence="3 4">
    <name type="scientific">Brumimicrobium salinarum</name>
    <dbReference type="NCBI Taxonomy" id="2058658"/>
    <lineage>
        <taxon>Bacteria</taxon>
        <taxon>Pseudomonadati</taxon>
        <taxon>Bacteroidota</taxon>
        <taxon>Flavobacteriia</taxon>
        <taxon>Flavobacteriales</taxon>
        <taxon>Crocinitomicaceae</taxon>
        <taxon>Brumimicrobium</taxon>
    </lineage>
</organism>
<dbReference type="Pfam" id="PF03781">
    <property type="entry name" value="FGE-sulfatase"/>
    <property type="match status" value="2"/>
</dbReference>
<reference evidence="3 4" key="1">
    <citation type="submission" date="2017-12" db="EMBL/GenBank/DDBJ databases">
        <title>The draft genome sequence of Brumimicrobium saltpan LHR20.</title>
        <authorList>
            <person name="Do Z.-J."/>
            <person name="Luo H.-R."/>
        </authorList>
    </citation>
    <scope>NUCLEOTIDE SEQUENCE [LARGE SCALE GENOMIC DNA]</scope>
    <source>
        <strain evidence="3 4">LHR20</strain>
    </source>
</reference>
<evidence type="ECO:0000259" key="2">
    <source>
        <dbReference type="Pfam" id="PF03781"/>
    </source>
</evidence>
<keyword evidence="4" id="KW-1185">Reference proteome</keyword>
<accession>A0A2I0R1X0</accession>
<keyword evidence="3" id="KW-0449">Lipoprotein</keyword>
<dbReference type="InterPro" id="IPR016187">
    <property type="entry name" value="CTDL_fold"/>
</dbReference>
<dbReference type="PANTHER" id="PTHR23150">
    <property type="entry name" value="SULFATASE MODIFYING FACTOR 1, 2"/>
    <property type="match status" value="1"/>
</dbReference>
<feature type="region of interest" description="Disordered" evidence="1">
    <location>
        <begin position="213"/>
        <end position="245"/>
    </location>
</feature>
<feature type="domain" description="Sulfatase-modifying factor enzyme-like" evidence="2">
    <location>
        <begin position="290"/>
        <end position="488"/>
    </location>
</feature>
<dbReference type="AlphaFoldDB" id="A0A2I0R1X0"/>
<dbReference type="OrthoDB" id="9768004at2"/>
<dbReference type="InterPro" id="IPR051043">
    <property type="entry name" value="Sulfatase_Mod_Factor_Kinase"/>
</dbReference>
<gene>
    <name evidence="3" type="ORF">CW751_09275</name>
</gene>
<name>A0A2I0R1X0_9FLAO</name>
<evidence type="ECO:0000313" key="4">
    <source>
        <dbReference type="Proteomes" id="UP000236654"/>
    </source>
</evidence>
<dbReference type="PROSITE" id="PS51257">
    <property type="entry name" value="PROKAR_LIPOPROTEIN"/>
    <property type="match status" value="1"/>
</dbReference>
<dbReference type="Gene3D" id="3.90.1580.10">
    <property type="entry name" value="paralog of FGE (formylglycine-generating enzyme)"/>
    <property type="match status" value="2"/>
</dbReference>
<evidence type="ECO:0000313" key="3">
    <source>
        <dbReference type="EMBL" id="PKR80555.1"/>
    </source>
</evidence>
<dbReference type="SUPFAM" id="SSF56436">
    <property type="entry name" value="C-type lectin-like"/>
    <property type="match status" value="1"/>
</dbReference>
<proteinExistence type="predicted"/>
<feature type="domain" description="Sulfatase-modifying factor enzyme-like" evidence="2">
    <location>
        <begin position="40"/>
        <end position="95"/>
    </location>
</feature>
<feature type="compositionally biased region" description="Basic and acidic residues" evidence="1">
    <location>
        <begin position="232"/>
        <end position="245"/>
    </location>
</feature>
<dbReference type="InterPro" id="IPR042095">
    <property type="entry name" value="SUMF_sf"/>
</dbReference>